<dbReference type="InterPro" id="IPR035926">
    <property type="entry name" value="NusB-like_sf"/>
</dbReference>
<dbReference type="AlphaFoldDB" id="A0A1M5TPV6"/>
<name>A0A1M5TPV6_9BACT</name>
<evidence type="ECO:0000313" key="8">
    <source>
        <dbReference type="EMBL" id="SHH52792.1"/>
    </source>
</evidence>
<dbReference type="GO" id="GO:0003723">
    <property type="term" value="F:RNA binding"/>
    <property type="evidence" value="ECO:0007669"/>
    <property type="project" value="UniProtKB-UniRule"/>
</dbReference>
<dbReference type="OrthoDB" id="9811381at2"/>
<dbReference type="SUPFAM" id="SSF48013">
    <property type="entry name" value="NusB-like"/>
    <property type="match status" value="1"/>
</dbReference>
<dbReference type="NCBIfam" id="TIGR01951">
    <property type="entry name" value="nusB"/>
    <property type="match status" value="1"/>
</dbReference>
<dbReference type="RefSeq" id="WP_073073624.1">
    <property type="nucleotide sequence ID" value="NZ_FQXN01000005.1"/>
</dbReference>
<dbReference type="Pfam" id="PF01029">
    <property type="entry name" value="NusB"/>
    <property type="match status" value="1"/>
</dbReference>
<evidence type="ECO:0000259" key="7">
    <source>
        <dbReference type="Pfam" id="PF01029"/>
    </source>
</evidence>
<dbReference type="STRING" id="1123380.SAMN02745199_1447"/>
<sequence>MATRRHRMREYIFRTLFQWDFQSDENLEKIAKEELTHLRDKKVQRQAFEYIQGMKDKIKIIDDIIQKYLENWEIDRLSAVDRNLLRLGTYELIYISDVPIEVTIDEMIELGKTYGTENSGRFVNGVLDKIAKGEAPKEKFDL</sequence>
<dbReference type="InterPro" id="IPR006027">
    <property type="entry name" value="NusB_RsmB_TIM44"/>
</dbReference>
<evidence type="ECO:0000256" key="1">
    <source>
        <dbReference type="ARBA" id="ARBA00005952"/>
    </source>
</evidence>
<keyword evidence="9" id="KW-1185">Reference proteome</keyword>
<evidence type="ECO:0000256" key="4">
    <source>
        <dbReference type="ARBA" id="ARBA00023015"/>
    </source>
</evidence>
<evidence type="ECO:0000256" key="6">
    <source>
        <dbReference type="HAMAP-Rule" id="MF_00073"/>
    </source>
</evidence>
<dbReference type="GO" id="GO:0005829">
    <property type="term" value="C:cytosol"/>
    <property type="evidence" value="ECO:0007669"/>
    <property type="project" value="TreeGrafter"/>
</dbReference>
<evidence type="ECO:0000256" key="2">
    <source>
        <dbReference type="ARBA" id="ARBA00022814"/>
    </source>
</evidence>
<keyword evidence="2 6" id="KW-0889">Transcription antitermination</keyword>
<dbReference type="EMBL" id="FQXN01000005">
    <property type="protein sequence ID" value="SHH52792.1"/>
    <property type="molecule type" value="Genomic_DNA"/>
</dbReference>
<dbReference type="GO" id="GO:0031564">
    <property type="term" value="P:transcription antitermination"/>
    <property type="evidence" value="ECO:0007669"/>
    <property type="project" value="UniProtKB-KW"/>
</dbReference>
<proteinExistence type="inferred from homology"/>
<dbReference type="GO" id="GO:0006353">
    <property type="term" value="P:DNA-templated transcription termination"/>
    <property type="evidence" value="ECO:0007669"/>
    <property type="project" value="UniProtKB-UniRule"/>
</dbReference>
<feature type="domain" description="NusB/RsmB/TIM44" evidence="7">
    <location>
        <begin position="7"/>
        <end position="132"/>
    </location>
</feature>
<evidence type="ECO:0000313" key="9">
    <source>
        <dbReference type="Proteomes" id="UP000242592"/>
    </source>
</evidence>
<keyword evidence="5 6" id="KW-0804">Transcription</keyword>
<keyword evidence="3 6" id="KW-0694">RNA-binding</keyword>
<protein>
    <recommendedName>
        <fullName evidence="6">Transcription antitermination protein NusB</fullName>
    </recommendedName>
    <alternativeName>
        <fullName evidence="6">Antitermination factor NusB</fullName>
    </alternativeName>
</protein>
<comment type="function">
    <text evidence="6">Involved in transcription antitermination. Required for transcription of ribosomal RNA (rRNA) genes. Binds specifically to the boxA antiterminator sequence of the ribosomal RNA (rrn) operons.</text>
</comment>
<dbReference type="PANTHER" id="PTHR11078:SF3">
    <property type="entry name" value="ANTITERMINATION NUSB DOMAIN-CONTAINING PROTEIN"/>
    <property type="match status" value="1"/>
</dbReference>
<dbReference type="InterPro" id="IPR011605">
    <property type="entry name" value="NusB_fam"/>
</dbReference>
<dbReference type="HAMAP" id="MF_00073">
    <property type="entry name" value="NusB"/>
    <property type="match status" value="1"/>
</dbReference>
<dbReference type="Gene3D" id="1.10.940.10">
    <property type="entry name" value="NusB-like"/>
    <property type="match status" value="1"/>
</dbReference>
<accession>A0A1M5TPV6</accession>
<comment type="similarity">
    <text evidence="1 6">Belongs to the NusB family.</text>
</comment>
<dbReference type="PANTHER" id="PTHR11078">
    <property type="entry name" value="N UTILIZATION SUBSTANCE PROTEIN B-RELATED"/>
    <property type="match status" value="1"/>
</dbReference>
<keyword evidence="4 6" id="KW-0805">Transcription regulation</keyword>
<gene>
    <name evidence="6" type="primary">nusB</name>
    <name evidence="8" type="ORF">SAMN02745199_1447</name>
</gene>
<evidence type="ECO:0000256" key="5">
    <source>
        <dbReference type="ARBA" id="ARBA00023163"/>
    </source>
</evidence>
<evidence type="ECO:0000256" key="3">
    <source>
        <dbReference type="ARBA" id="ARBA00022884"/>
    </source>
</evidence>
<dbReference type="Proteomes" id="UP000242592">
    <property type="component" value="Unassembled WGS sequence"/>
</dbReference>
<organism evidence="8 9">
    <name type="scientific">Thermosipho atlanticus DSM 15807</name>
    <dbReference type="NCBI Taxonomy" id="1123380"/>
    <lineage>
        <taxon>Bacteria</taxon>
        <taxon>Thermotogati</taxon>
        <taxon>Thermotogota</taxon>
        <taxon>Thermotogae</taxon>
        <taxon>Thermotogales</taxon>
        <taxon>Fervidobacteriaceae</taxon>
        <taxon>Thermosipho</taxon>
    </lineage>
</organism>
<reference evidence="9" key="1">
    <citation type="submission" date="2016-11" db="EMBL/GenBank/DDBJ databases">
        <authorList>
            <person name="Varghese N."/>
            <person name="Submissions S."/>
        </authorList>
    </citation>
    <scope>NUCLEOTIDE SEQUENCE [LARGE SCALE GENOMIC DNA]</scope>
    <source>
        <strain evidence="9">DSM 15807</strain>
    </source>
</reference>